<dbReference type="AlphaFoldDB" id="A0A0G0N927"/>
<dbReference type="Gene3D" id="2.60.40.1120">
    <property type="entry name" value="Carboxypeptidase-like, regulatory domain"/>
    <property type="match status" value="1"/>
</dbReference>
<dbReference type="STRING" id="1619013.UT41_C0001G0203"/>
<evidence type="ECO:0000313" key="3">
    <source>
        <dbReference type="Proteomes" id="UP000034665"/>
    </source>
</evidence>
<dbReference type="EMBL" id="LBWR01000001">
    <property type="protein sequence ID" value="KKR12659.1"/>
    <property type="molecule type" value="Genomic_DNA"/>
</dbReference>
<keyword evidence="1" id="KW-1133">Transmembrane helix</keyword>
<organism evidence="2 3">
    <name type="scientific">Candidatus Wolfebacteria bacterium GW2011_GWC2_39_22</name>
    <dbReference type="NCBI Taxonomy" id="1619013"/>
    <lineage>
        <taxon>Bacteria</taxon>
        <taxon>Candidatus Wolfeibacteriota</taxon>
    </lineage>
</organism>
<feature type="transmembrane region" description="Helical" evidence="1">
    <location>
        <begin position="12"/>
        <end position="37"/>
    </location>
</feature>
<dbReference type="Proteomes" id="UP000034665">
    <property type="component" value="Unassembled WGS sequence"/>
</dbReference>
<comment type="caution">
    <text evidence="2">The sequence shown here is derived from an EMBL/GenBank/DDBJ whole genome shotgun (WGS) entry which is preliminary data.</text>
</comment>
<evidence type="ECO:0000313" key="2">
    <source>
        <dbReference type="EMBL" id="KKR12659.1"/>
    </source>
</evidence>
<keyword evidence="1" id="KW-0472">Membrane</keyword>
<dbReference type="Pfam" id="PF07963">
    <property type="entry name" value="N_methyl"/>
    <property type="match status" value="1"/>
</dbReference>
<protein>
    <recommendedName>
        <fullName evidence="4">Carboxypeptidase regulatory-like domain-containing protein</fullName>
    </recommendedName>
</protein>
<evidence type="ECO:0008006" key="4">
    <source>
        <dbReference type="Google" id="ProtNLM"/>
    </source>
</evidence>
<keyword evidence="1" id="KW-0812">Transmembrane</keyword>
<accession>A0A0G0N927</accession>
<evidence type="ECO:0000256" key="1">
    <source>
        <dbReference type="SAM" id="Phobius"/>
    </source>
</evidence>
<reference evidence="2 3" key="1">
    <citation type="journal article" date="2015" name="Nature">
        <title>rRNA introns, odd ribosomes, and small enigmatic genomes across a large radiation of phyla.</title>
        <authorList>
            <person name="Brown C.T."/>
            <person name="Hug L.A."/>
            <person name="Thomas B.C."/>
            <person name="Sharon I."/>
            <person name="Castelle C.J."/>
            <person name="Singh A."/>
            <person name="Wilkins M.J."/>
            <person name="Williams K.H."/>
            <person name="Banfield J.F."/>
        </authorList>
    </citation>
    <scope>NUCLEOTIDE SEQUENCE [LARGE SCALE GENOMIC DNA]</scope>
</reference>
<dbReference type="InterPro" id="IPR008969">
    <property type="entry name" value="CarboxyPept-like_regulatory"/>
</dbReference>
<dbReference type="SUPFAM" id="SSF49464">
    <property type="entry name" value="Carboxypeptidase regulatory domain-like"/>
    <property type="match status" value="1"/>
</dbReference>
<dbReference type="InterPro" id="IPR012902">
    <property type="entry name" value="N_methyl_site"/>
</dbReference>
<proteinExistence type="predicted"/>
<name>A0A0G0N927_9BACT</name>
<gene>
    <name evidence="2" type="ORF">UT41_C0001G0203</name>
</gene>
<sequence length="592" mass="63604">MIKSKKNSQRNRGFTIVEILISSALFMIIGTSTYLAFQNVLEAISKSQVRSDAISLIKGEIETARNMPYTDVGILGGYPAGKLLASKTLSFGGNSFSLTTTVRNIDDVFDGVLGGTPNDTAPADYKIVEYEIDCTTCGPFTPIAMTTTISAKGLESASTNGSLFINVRDASGAPVPEASVQIVNTKLNPSITINDETNNSGVLQLVDIPPSVNGYQVTVSKTGYSTDKTYDLNIPGNPNPLLPHATVATQQVTSITLFIDKVGTLTVTAQDPQCAPIVGLGFALSGAKLIGINPDVVKYPATNFTTNSAGEKTITNLEWDSYNIASVGALEFTGTVPFVPFVLNPDATMAVKLLFEPKVPKSLLTYVIDSAGQPIDGASVRLVKTGSYDQTRYTSRRTIGQTDWGGADYDAQSGNVKYDNPTTELQIQTAGDGATSTEWVISNTYDMGVTNTTFYHLRFDAQLQPAHSSPDALRIQVATNNDNATWNFVGPDGTDNTYFTASDTLLPTVLDGKRYLRYKIYFYLDGTTTISSFKDIAIDFTSSCVPAGQALFNDLGPGTYTITISKSGYQTLVDDAVSISNDWHQYKATLTQ</sequence>